<gene>
    <name evidence="1" type="ORF">WYH_01834</name>
</gene>
<dbReference type="AlphaFoldDB" id="A0A0F7KVT5"/>
<protein>
    <submittedName>
        <fullName evidence="1">Uncharacterized protein</fullName>
    </submittedName>
</protein>
<proteinExistence type="predicted"/>
<keyword evidence="2" id="KW-1185">Reference proteome</keyword>
<evidence type="ECO:0000313" key="2">
    <source>
        <dbReference type="Proteomes" id="UP000034392"/>
    </source>
</evidence>
<reference evidence="1" key="1">
    <citation type="submission" date="2015-05" db="EMBL/GenBank/DDBJ databases">
        <title>The complete genome of Altererythrobacter atlanticus strain 26DY36.</title>
        <authorList>
            <person name="Wu Y.-H."/>
            <person name="Cheng H."/>
            <person name="Wu X.-W."/>
        </authorList>
    </citation>
    <scope>NUCLEOTIDE SEQUENCE [LARGE SCALE GENOMIC DNA]</scope>
    <source>
        <strain evidence="1">26DY36</strain>
    </source>
</reference>
<dbReference type="EMBL" id="CP011452">
    <property type="protein sequence ID" value="AKH42870.1"/>
    <property type="molecule type" value="Genomic_DNA"/>
</dbReference>
<accession>A0A0F7KVT5</accession>
<organism evidence="1 2">
    <name type="scientific">Croceibacterium atlanticum</name>
    <dbReference type="NCBI Taxonomy" id="1267766"/>
    <lineage>
        <taxon>Bacteria</taxon>
        <taxon>Pseudomonadati</taxon>
        <taxon>Pseudomonadota</taxon>
        <taxon>Alphaproteobacteria</taxon>
        <taxon>Sphingomonadales</taxon>
        <taxon>Erythrobacteraceae</taxon>
        <taxon>Croceibacterium</taxon>
    </lineage>
</organism>
<dbReference type="Proteomes" id="UP000034392">
    <property type="component" value="Chromosome"/>
</dbReference>
<sequence length="193" mass="19604">MLSLSVSIIWLLAMLGAAVHGRDSAIGMAGLIRAGAAFAIILPLALWLSPQPNWVAVLVGITAAWRLIAGRSAAAGPFRAGATAALAASLAAAAGISPYIAAALTVLALALALLLRSREPDPDGSPRELLLVVVALATPLVGLLADMLFGWQSAAMLNREAIEINAPSPPAWAVGITALALLAGLVKGLRTKQ</sequence>
<evidence type="ECO:0000313" key="1">
    <source>
        <dbReference type="EMBL" id="AKH42870.1"/>
    </source>
</evidence>
<dbReference type="STRING" id="1267766.WYH_01834"/>
<dbReference type="RefSeq" id="WP_053833500.1">
    <property type="nucleotide sequence ID" value="NZ_CP011452.2"/>
</dbReference>
<dbReference type="PATRIC" id="fig|1267766.3.peg.1854"/>
<name>A0A0F7KVT5_9SPHN</name>
<dbReference type="KEGG" id="aay:WYH_01834"/>